<dbReference type="EnsemblProtists" id="EOD05587">
    <property type="protein sequence ID" value="EOD05587"/>
    <property type="gene ID" value="EMIHUDRAFT_107245"/>
</dbReference>
<evidence type="ECO:0008006" key="4">
    <source>
        <dbReference type="Google" id="ProtNLM"/>
    </source>
</evidence>
<proteinExistence type="predicted"/>
<dbReference type="Proteomes" id="UP000013827">
    <property type="component" value="Unassembled WGS sequence"/>
</dbReference>
<accession>A0A0D3I2V2</accession>
<evidence type="ECO:0000313" key="3">
    <source>
        <dbReference type="Proteomes" id="UP000013827"/>
    </source>
</evidence>
<evidence type="ECO:0000256" key="1">
    <source>
        <dbReference type="SAM" id="Phobius"/>
    </source>
</evidence>
<organism evidence="2 3">
    <name type="scientific">Emiliania huxleyi (strain CCMP1516)</name>
    <dbReference type="NCBI Taxonomy" id="280463"/>
    <lineage>
        <taxon>Eukaryota</taxon>
        <taxon>Haptista</taxon>
        <taxon>Haptophyta</taxon>
        <taxon>Prymnesiophyceae</taxon>
        <taxon>Isochrysidales</taxon>
        <taxon>Noelaerhabdaceae</taxon>
        <taxon>Emiliania</taxon>
    </lineage>
</organism>
<keyword evidence="3" id="KW-1185">Reference proteome</keyword>
<reference evidence="2" key="2">
    <citation type="submission" date="2024-10" db="UniProtKB">
        <authorList>
            <consortium name="EnsemblProtists"/>
        </authorList>
    </citation>
    <scope>IDENTIFICATION</scope>
</reference>
<evidence type="ECO:0000313" key="2">
    <source>
        <dbReference type="EnsemblProtists" id="EOD05587"/>
    </source>
</evidence>
<keyword evidence="1" id="KW-1133">Transmembrane helix</keyword>
<keyword evidence="1" id="KW-0812">Transmembrane</keyword>
<reference evidence="3" key="1">
    <citation type="journal article" date="2013" name="Nature">
        <title>Pan genome of the phytoplankton Emiliania underpins its global distribution.</title>
        <authorList>
            <person name="Read B.A."/>
            <person name="Kegel J."/>
            <person name="Klute M.J."/>
            <person name="Kuo A."/>
            <person name="Lefebvre S.C."/>
            <person name="Maumus F."/>
            <person name="Mayer C."/>
            <person name="Miller J."/>
            <person name="Monier A."/>
            <person name="Salamov A."/>
            <person name="Young J."/>
            <person name="Aguilar M."/>
            <person name="Claverie J.M."/>
            <person name="Frickenhaus S."/>
            <person name="Gonzalez K."/>
            <person name="Herman E.K."/>
            <person name="Lin Y.C."/>
            <person name="Napier J."/>
            <person name="Ogata H."/>
            <person name="Sarno A.F."/>
            <person name="Shmutz J."/>
            <person name="Schroeder D."/>
            <person name="de Vargas C."/>
            <person name="Verret F."/>
            <person name="von Dassow P."/>
            <person name="Valentin K."/>
            <person name="Van de Peer Y."/>
            <person name="Wheeler G."/>
            <person name="Dacks J.B."/>
            <person name="Delwiche C.F."/>
            <person name="Dyhrman S.T."/>
            <person name="Glockner G."/>
            <person name="John U."/>
            <person name="Richards T."/>
            <person name="Worden A.Z."/>
            <person name="Zhang X."/>
            <person name="Grigoriev I.V."/>
            <person name="Allen A.E."/>
            <person name="Bidle K."/>
            <person name="Borodovsky M."/>
            <person name="Bowler C."/>
            <person name="Brownlee C."/>
            <person name="Cock J.M."/>
            <person name="Elias M."/>
            <person name="Gladyshev V.N."/>
            <person name="Groth M."/>
            <person name="Guda C."/>
            <person name="Hadaegh A."/>
            <person name="Iglesias-Rodriguez M.D."/>
            <person name="Jenkins J."/>
            <person name="Jones B.M."/>
            <person name="Lawson T."/>
            <person name="Leese F."/>
            <person name="Lindquist E."/>
            <person name="Lobanov A."/>
            <person name="Lomsadze A."/>
            <person name="Malik S.B."/>
            <person name="Marsh M.E."/>
            <person name="Mackinder L."/>
            <person name="Mock T."/>
            <person name="Mueller-Roeber B."/>
            <person name="Pagarete A."/>
            <person name="Parker M."/>
            <person name="Probert I."/>
            <person name="Quesneville H."/>
            <person name="Raines C."/>
            <person name="Rensing S.A."/>
            <person name="Riano-Pachon D.M."/>
            <person name="Richier S."/>
            <person name="Rokitta S."/>
            <person name="Shiraiwa Y."/>
            <person name="Soanes D.M."/>
            <person name="van der Giezen M."/>
            <person name="Wahlund T.M."/>
            <person name="Williams B."/>
            <person name="Wilson W."/>
            <person name="Wolfe G."/>
            <person name="Wurch L.L."/>
        </authorList>
    </citation>
    <scope>NUCLEOTIDE SEQUENCE</scope>
</reference>
<dbReference type="KEGG" id="ehx:EMIHUDRAFT_107245"/>
<dbReference type="PaxDb" id="2903-EOD05587"/>
<dbReference type="GeneID" id="17251725"/>
<dbReference type="RefSeq" id="XP_005758016.1">
    <property type="nucleotide sequence ID" value="XM_005757959.1"/>
</dbReference>
<name>A0A0D3I2V2_EMIH1</name>
<feature type="transmembrane region" description="Helical" evidence="1">
    <location>
        <begin position="87"/>
        <end position="110"/>
    </location>
</feature>
<keyword evidence="1" id="KW-0472">Membrane</keyword>
<sequence>MQRRSSLVNGRRSARACRRSARVCFQEPIKQSDIDSKQLDLSDSAVERPSPMWRAEWDAFHAKGDCPYPPHPPQKYQWLPMTTTGPILNAIGLVMWVPLGVVTFCISLVLNLWTWFIAYTYHGGAHGLAASTTLPLSNRIIRKLFSLVDVCNVTEIPKPWEEAKAKDAFDAFRVRNGFAEDEARILVTAIPDTVNKPEVWHKYRMTDLASTATVHYVHVLTAPSKTFVVGYTNFRDFDGTSCFNLIKGFVATYYDGEAPLVRPAVGSPELDLRLDTENEELKKKLGAMPALRCAVGTSYTMAVQYGRWLLSRELFDAFGCASPECCSVIESLSLEETAKMTAALRARKLKPFAHLMTTSAEAAKIVPKQYQVERPILLTQVSCQSRYYMPKVERNVCGNWLIGLGTRPTLDELSSESWASKFYASLIDHIESFSGNAAWSFINQTVYGMSGYRANPRKIFWFNNYGLRSMHEGAGGVTYHWAPTYSVATYFLVCCVCVDGRMCITISSSVVPQGELQKAVEHMKKMLIESAGGEALTTSEARIGLKAASFAAKLRRRTERSCAKLRRSSFAAATFGGAVA</sequence>
<protein>
    <recommendedName>
        <fullName evidence="4">Choline/carnitine acyltransferase domain-containing protein</fullName>
    </recommendedName>
</protein>
<dbReference type="HOGENOM" id="CLU_470479_0_0_1"/>
<dbReference type="AlphaFoldDB" id="A0A0D3I2V2"/>